<accession>A0A7S3BSB3</accession>
<reference evidence="2" key="1">
    <citation type="submission" date="2021-01" db="EMBL/GenBank/DDBJ databases">
        <authorList>
            <person name="Corre E."/>
            <person name="Pelletier E."/>
            <person name="Niang G."/>
            <person name="Scheremetjew M."/>
            <person name="Finn R."/>
            <person name="Kale V."/>
            <person name="Holt S."/>
            <person name="Cochrane G."/>
            <person name="Meng A."/>
            <person name="Brown T."/>
            <person name="Cohen L."/>
        </authorList>
    </citation>
    <scope>NUCLEOTIDE SEQUENCE</scope>
    <source>
        <strain evidence="2">CCMP281</strain>
    </source>
</reference>
<protein>
    <submittedName>
        <fullName evidence="2">Uncharacterized protein</fullName>
    </submittedName>
</protein>
<feature type="region of interest" description="Disordered" evidence="1">
    <location>
        <begin position="250"/>
        <end position="291"/>
    </location>
</feature>
<evidence type="ECO:0000256" key="1">
    <source>
        <dbReference type="SAM" id="MobiDB-lite"/>
    </source>
</evidence>
<evidence type="ECO:0000313" key="2">
    <source>
        <dbReference type="EMBL" id="CAE0142916.1"/>
    </source>
</evidence>
<organism evidence="2">
    <name type="scientific">Haptolina ericina</name>
    <dbReference type="NCBI Taxonomy" id="156174"/>
    <lineage>
        <taxon>Eukaryota</taxon>
        <taxon>Haptista</taxon>
        <taxon>Haptophyta</taxon>
        <taxon>Prymnesiophyceae</taxon>
        <taxon>Prymnesiales</taxon>
        <taxon>Prymnesiaceae</taxon>
        <taxon>Haptolina</taxon>
    </lineage>
</organism>
<sequence>MMPARLGAPTQVETVGEASSGERAHSRAVGNAHEWRKHKVELRFHGAALQSAVVANFAGKPVIYVPYADRRDADFMRSISGPQKGSVRIRSKRAARPVREAGADPRARQLIVEAIKARHPGRRVCDEYVESMAILLPAQGAADKGRPARAAETPQQAALRAMGRQADGTSGLHPTVTAALEGHRCTAEGFQPCTHLRAMLAAFGQAADEAAVERVRRSVTEGGASSGAVQRSAARYAAMQEAAVRQMAARRLLQPRPQERIRRERRPKGATRAYKASSRPSPQRPQGGALD</sequence>
<dbReference type="EMBL" id="HBHX01062533">
    <property type="protein sequence ID" value="CAE0142916.1"/>
    <property type="molecule type" value="Transcribed_RNA"/>
</dbReference>
<dbReference type="AlphaFoldDB" id="A0A7S3BSB3"/>
<proteinExistence type="predicted"/>
<gene>
    <name evidence="2" type="ORF">HERI1096_LOCUS34571</name>
</gene>
<name>A0A7S3BSB3_9EUKA</name>
<feature type="region of interest" description="Disordered" evidence="1">
    <location>
        <begin position="1"/>
        <end position="31"/>
    </location>
</feature>